<gene>
    <name evidence="1" type="ORF">J2Z37_003954</name>
</gene>
<comment type="caution">
    <text evidence="1">The sequence shown here is derived from an EMBL/GenBank/DDBJ whole genome shotgun (WGS) entry which is preliminary data.</text>
</comment>
<protein>
    <recommendedName>
        <fullName evidence="3">DUF2262 domain-containing protein</fullName>
    </recommendedName>
</protein>
<proteinExistence type="predicted"/>
<dbReference type="Proteomes" id="UP001519343">
    <property type="component" value="Unassembled WGS sequence"/>
</dbReference>
<evidence type="ECO:0000313" key="2">
    <source>
        <dbReference type="Proteomes" id="UP001519343"/>
    </source>
</evidence>
<evidence type="ECO:0008006" key="3">
    <source>
        <dbReference type="Google" id="ProtNLM"/>
    </source>
</evidence>
<name>A0ABS4GV60_9BACL</name>
<dbReference type="EMBL" id="JAGGKT010000014">
    <property type="protein sequence ID" value="MBP1933937.1"/>
    <property type="molecule type" value="Genomic_DNA"/>
</dbReference>
<accession>A0ABS4GV60</accession>
<sequence length="318" mass="37150">MSDIQIQPELRTAGGEALSIHRDGEWIGDVYLIYRESDWLTGTIHLDEEYVDEEEIEEIASEIQPYITNLSFALNIVDYAIHLYHGQYSLLEDYFDEGLDDDEIEILVEDEKEYERWIVGQGEQGIEYQIYDEEKNLVAEAVVDIQGTRIVGEINFSEDPSEEEMENIEALLLKDYDHELIDQYNFTYFINGTEYQEVEIETDVDEIPIEEVQLLERIGLESDDEVEENEKVEVVYDLVDPQDHQLAEATFIYSEDGVDINVELMIKPTEDTTYHLMQQVFKEALTAPIEWVNIRMYHNGKVVDGFHFERGKEMSPFK</sequence>
<keyword evidence="2" id="KW-1185">Reference proteome</keyword>
<evidence type="ECO:0000313" key="1">
    <source>
        <dbReference type="EMBL" id="MBP1933937.1"/>
    </source>
</evidence>
<dbReference type="RefSeq" id="WP_209811950.1">
    <property type="nucleotide sequence ID" value="NZ_JAGGKT010000014.1"/>
</dbReference>
<reference evidence="1 2" key="1">
    <citation type="submission" date="2021-03" db="EMBL/GenBank/DDBJ databases">
        <title>Genomic Encyclopedia of Type Strains, Phase IV (KMG-IV): sequencing the most valuable type-strain genomes for metagenomic binning, comparative biology and taxonomic classification.</title>
        <authorList>
            <person name="Goeker M."/>
        </authorList>
    </citation>
    <scope>NUCLEOTIDE SEQUENCE [LARGE SCALE GENOMIC DNA]</scope>
    <source>
        <strain evidence="1 2">DSM 24738</strain>
    </source>
</reference>
<organism evidence="1 2">
    <name type="scientific">Ammoniphilus resinae</name>
    <dbReference type="NCBI Taxonomy" id="861532"/>
    <lineage>
        <taxon>Bacteria</taxon>
        <taxon>Bacillati</taxon>
        <taxon>Bacillota</taxon>
        <taxon>Bacilli</taxon>
        <taxon>Bacillales</taxon>
        <taxon>Paenibacillaceae</taxon>
        <taxon>Aneurinibacillus group</taxon>
        <taxon>Ammoniphilus</taxon>
    </lineage>
</organism>